<organism evidence="1 2">
    <name type="scientific">Naganishia adeliensis</name>
    <dbReference type="NCBI Taxonomy" id="92952"/>
    <lineage>
        <taxon>Eukaryota</taxon>
        <taxon>Fungi</taxon>
        <taxon>Dikarya</taxon>
        <taxon>Basidiomycota</taxon>
        <taxon>Agaricomycotina</taxon>
        <taxon>Tremellomycetes</taxon>
        <taxon>Filobasidiales</taxon>
        <taxon>Filobasidiaceae</taxon>
        <taxon>Naganishia</taxon>
    </lineage>
</organism>
<dbReference type="Proteomes" id="UP001230649">
    <property type="component" value="Unassembled WGS sequence"/>
</dbReference>
<comment type="caution">
    <text evidence="1">The sequence shown here is derived from an EMBL/GenBank/DDBJ whole genome shotgun (WGS) entry which is preliminary data.</text>
</comment>
<gene>
    <name evidence="1" type="ORF">QFC20_002360</name>
</gene>
<proteinExistence type="predicted"/>
<sequence length="432" mass="47675">MTSNIRFSAVQRHSSPSSCAFSPGSSLYAAAFDDHIIVRFTEDMQPATHFVCGLGQQAIPEGIENTQIKHLTWRFDSKYLLACDPQFGVVWVFAVTDASREPRAVIRAGVEGFARCEWSGTGTEVLCFSDNGLRITIYSLTDGETTYIQGHKSAIGFLCLKHNRYSRHFVVPVWKMYALYVYSPLGPLLGTFNAASSSFTGQDPGLGVRCISWGPGGNWIAVGGWDGKIAIEFHGCLERANGLDESRTGNRIRGLKPNLTKRNPGIGISQIEWNVDGSCFAVRSEAIPTVVQIYSFLSDSVTSLPPSVNFIAAILFERSVRQIKWNPKRARKLAMCTLADDARQPSGGAGIYFWDGEWEEEDSFADTEGAKQGVVEALILPTPTFNTYDLRWSPDGNALSIIDKNQFCVLREMETTPEETPTVSPELSLIQE</sequence>
<accession>A0ACC2WKB5</accession>
<reference evidence="1" key="1">
    <citation type="submission" date="2023-04" db="EMBL/GenBank/DDBJ databases">
        <title>Draft Genome sequencing of Naganishia species isolated from polar environments using Oxford Nanopore Technology.</title>
        <authorList>
            <person name="Leo P."/>
            <person name="Venkateswaran K."/>
        </authorList>
    </citation>
    <scope>NUCLEOTIDE SEQUENCE</scope>
    <source>
        <strain evidence="1">MNA-CCFEE 5262</strain>
    </source>
</reference>
<dbReference type="EMBL" id="JASBWS010000016">
    <property type="protein sequence ID" value="KAJ9112179.1"/>
    <property type="molecule type" value="Genomic_DNA"/>
</dbReference>
<name>A0ACC2WKB5_9TREE</name>
<keyword evidence="2" id="KW-1185">Reference proteome</keyword>
<evidence type="ECO:0000313" key="1">
    <source>
        <dbReference type="EMBL" id="KAJ9112179.1"/>
    </source>
</evidence>
<protein>
    <submittedName>
        <fullName evidence="1">Uncharacterized protein</fullName>
    </submittedName>
</protein>
<evidence type="ECO:0000313" key="2">
    <source>
        <dbReference type="Proteomes" id="UP001230649"/>
    </source>
</evidence>